<dbReference type="AlphaFoldDB" id="A0A7X2ZEG6"/>
<evidence type="ECO:0000313" key="3">
    <source>
        <dbReference type="Proteomes" id="UP000450917"/>
    </source>
</evidence>
<dbReference type="Proteomes" id="UP000450917">
    <property type="component" value="Unassembled WGS sequence"/>
</dbReference>
<dbReference type="RefSeq" id="WP_054798602.1">
    <property type="nucleotide sequence ID" value="NZ_JARTHJ010000095.1"/>
</dbReference>
<organism evidence="2 3">
    <name type="scientific">Paenibacillus validus</name>
    <dbReference type="NCBI Taxonomy" id="44253"/>
    <lineage>
        <taxon>Bacteria</taxon>
        <taxon>Bacillati</taxon>
        <taxon>Bacillota</taxon>
        <taxon>Bacilli</taxon>
        <taxon>Bacillales</taxon>
        <taxon>Paenibacillaceae</taxon>
        <taxon>Paenibacillus</taxon>
    </lineage>
</organism>
<feature type="region of interest" description="Disordered" evidence="1">
    <location>
        <begin position="103"/>
        <end position="137"/>
    </location>
</feature>
<proteinExistence type="predicted"/>
<dbReference type="PIRSF" id="PIRSF021328">
    <property type="entry name" value="UCP021328"/>
    <property type="match status" value="1"/>
</dbReference>
<sequence length="137" mass="15782">MQLTVYRDGEFWVGVAEEEADGRYKACRHVFGAEPHEAEVLEFINATLPRLFRRTASSVEAPIFTERGRINPKRLAREAAKEMERQGIRDLAKAALMAELEHRKKTRKVASREQKEADKARKREIAVQKAKAKHRGR</sequence>
<feature type="compositionally biased region" description="Basic and acidic residues" evidence="1">
    <location>
        <begin position="110"/>
        <end position="126"/>
    </location>
</feature>
<dbReference type="InterPro" id="IPR016787">
    <property type="entry name" value="UCP021328"/>
</dbReference>
<evidence type="ECO:0000313" key="2">
    <source>
        <dbReference type="EMBL" id="MUG73338.1"/>
    </source>
</evidence>
<comment type="caution">
    <text evidence="2">The sequence shown here is derived from an EMBL/GenBank/DDBJ whole genome shotgun (WGS) entry which is preliminary data.</text>
</comment>
<reference evidence="2 3" key="1">
    <citation type="submission" date="2019-11" db="EMBL/GenBank/DDBJ databases">
        <title>Draft genome sequences of five Paenibacillus species of dairy origin.</title>
        <authorList>
            <person name="Olajide A.M."/>
            <person name="Chen S."/>
            <person name="Lapointe G."/>
        </authorList>
    </citation>
    <scope>NUCLEOTIDE SEQUENCE [LARGE SCALE GENOMIC DNA]</scope>
    <source>
        <strain evidence="2 3">2CS3</strain>
    </source>
</reference>
<evidence type="ECO:0000256" key="1">
    <source>
        <dbReference type="SAM" id="MobiDB-lite"/>
    </source>
</evidence>
<protein>
    <submittedName>
        <fullName evidence="2">DUF2992 family protein</fullName>
    </submittedName>
</protein>
<gene>
    <name evidence="2" type="ORF">GNP93_22145</name>
</gene>
<keyword evidence="3" id="KW-1185">Reference proteome</keyword>
<dbReference type="Pfam" id="PF11208">
    <property type="entry name" value="DUF2992"/>
    <property type="match status" value="1"/>
</dbReference>
<accession>A0A7X2ZEG6</accession>
<name>A0A7X2ZEG6_9BACL</name>
<dbReference type="EMBL" id="WNZX01000024">
    <property type="protein sequence ID" value="MUG73338.1"/>
    <property type="molecule type" value="Genomic_DNA"/>
</dbReference>